<sequence>GYRTAMAEAGLPVDESWVSLGPTAPEHVRAEVDRVLSGPEPVTAVFAGNNRVTVTAVRVLAERPHPVALVGFDDLELADLLGITVIAQDAARLGRTAAEQLFRRLEGATEAPRQT</sequence>
<keyword evidence="6" id="KW-1185">Reference proteome</keyword>
<protein>
    <submittedName>
        <fullName evidence="5">LacI family transcriptional regulator</fullName>
    </submittedName>
</protein>
<keyword evidence="2" id="KW-0238">DNA-binding</keyword>
<organism evidence="5 6">
    <name type="scientific">Streptomyces varsoviensis</name>
    <dbReference type="NCBI Taxonomy" id="67373"/>
    <lineage>
        <taxon>Bacteria</taxon>
        <taxon>Bacillati</taxon>
        <taxon>Actinomycetota</taxon>
        <taxon>Actinomycetes</taxon>
        <taxon>Kitasatosporales</taxon>
        <taxon>Streptomycetaceae</taxon>
        <taxon>Streptomyces</taxon>
    </lineage>
</organism>
<accession>A0ABR5J2L7</accession>
<proteinExistence type="predicted"/>
<dbReference type="CDD" id="cd06267">
    <property type="entry name" value="PBP1_LacI_sugar_binding-like"/>
    <property type="match status" value="1"/>
</dbReference>
<evidence type="ECO:0000259" key="4">
    <source>
        <dbReference type="Pfam" id="PF13377"/>
    </source>
</evidence>
<dbReference type="Proteomes" id="UP000037020">
    <property type="component" value="Unassembled WGS sequence"/>
</dbReference>
<dbReference type="InterPro" id="IPR028082">
    <property type="entry name" value="Peripla_BP_I"/>
</dbReference>
<feature type="non-terminal residue" evidence="5">
    <location>
        <position position="115"/>
    </location>
</feature>
<gene>
    <name evidence="5" type="ORF">ADK38_24575</name>
</gene>
<feature type="non-terminal residue" evidence="5">
    <location>
        <position position="1"/>
    </location>
</feature>
<evidence type="ECO:0000313" key="5">
    <source>
        <dbReference type="EMBL" id="KOG87592.1"/>
    </source>
</evidence>
<dbReference type="InterPro" id="IPR046335">
    <property type="entry name" value="LacI/GalR-like_sensor"/>
</dbReference>
<evidence type="ECO:0000256" key="2">
    <source>
        <dbReference type="ARBA" id="ARBA00023125"/>
    </source>
</evidence>
<keyword evidence="3" id="KW-0804">Transcription</keyword>
<dbReference type="Gene3D" id="3.40.50.2300">
    <property type="match status" value="2"/>
</dbReference>
<keyword evidence="1" id="KW-0805">Transcription regulation</keyword>
<dbReference type="EMBL" id="LGUT01002142">
    <property type="protein sequence ID" value="KOG87592.1"/>
    <property type="molecule type" value="Genomic_DNA"/>
</dbReference>
<dbReference type="PANTHER" id="PTHR30146">
    <property type="entry name" value="LACI-RELATED TRANSCRIPTIONAL REPRESSOR"/>
    <property type="match status" value="1"/>
</dbReference>
<dbReference type="SUPFAM" id="SSF53822">
    <property type="entry name" value="Periplasmic binding protein-like I"/>
    <property type="match status" value="1"/>
</dbReference>
<reference evidence="5 6" key="1">
    <citation type="submission" date="2015-07" db="EMBL/GenBank/DDBJ databases">
        <authorList>
            <person name="Ju K.-S."/>
            <person name="Doroghazi J.R."/>
            <person name="Metcalf W.W."/>
        </authorList>
    </citation>
    <scope>NUCLEOTIDE SEQUENCE [LARGE SCALE GENOMIC DNA]</scope>
    <source>
        <strain evidence="5 6">NRRL B-3589</strain>
    </source>
</reference>
<evidence type="ECO:0000256" key="1">
    <source>
        <dbReference type="ARBA" id="ARBA00023015"/>
    </source>
</evidence>
<comment type="caution">
    <text evidence="5">The sequence shown here is derived from an EMBL/GenBank/DDBJ whole genome shotgun (WGS) entry which is preliminary data.</text>
</comment>
<evidence type="ECO:0000256" key="3">
    <source>
        <dbReference type="ARBA" id="ARBA00023163"/>
    </source>
</evidence>
<feature type="domain" description="Transcriptional regulator LacI/GalR-like sensor" evidence="4">
    <location>
        <begin position="1"/>
        <end position="114"/>
    </location>
</feature>
<name>A0ABR5J2L7_9ACTN</name>
<dbReference type="PANTHER" id="PTHR30146:SF109">
    <property type="entry name" value="HTH-TYPE TRANSCRIPTIONAL REGULATOR GALS"/>
    <property type="match status" value="1"/>
</dbReference>
<evidence type="ECO:0000313" key="6">
    <source>
        <dbReference type="Proteomes" id="UP000037020"/>
    </source>
</evidence>
<dbReference type="Pfam" id="PF13377">
    <property type="entry name" value="Peripla_BP_3"/>
    <property type="match status" value="1"/>
</dbReference>